<dbReference type="NCBIfam" id="TIGR01270">
    <property type="entry name" value="Trp_5_monoox"/>
    <property type="match status" value="1"/>
</dbReference>
<dbReference type="PANTHER" id="PTHR11473:SF23">
    <property type="entry name" value="TRYPTOPHAN 5-HYDROXYLASE 1"/>
    <property type="match status" value="1"/>
</dbReference>
<keyword evidence="7 12" id="KW-0408">Iron</keyword>
<reference evidence="18" key="2">
    <citation type="submission" date="2025-09" db="UniProtKB">
        <authorList>
            <consortium name="Ensembl"/>
        </authorList>
    </citation>
    <scope>IDENTIFICATION</scope>
</reference>
<dbReference type="SUPFAM" id="SSF55021">
    <property type="entry name" value="ACT-like"/>
    <property type="match status" value="1"/>
</dbReference>
<evidence type="ECO:0000256" key="7">
    <source>
        <dbReference type="ARBA" id="ARBA00023004"/>
    </source>
</evidence>
<dbReference type="Pfam" id="PF00351">
    <property type="entry name" value="Biopterin_H"/>
    <property type="match status" value="1"/>
</dbReference>
<evidence type="ECO:0000259" key="17">
    <source>
        <dbReference type="PROSITE" id="PS51671"/>
    </source>
</evidence>
<keyword evidence="9" id="KW-0724">Serotonin biosynthesis</keyword>
<dbReference type="PROSITE" id="PS51410">
    <property type="entry name" value="BH4_AAA_HYDROXYL_2"/>
    <property type="match status" value="1"/>
</dbReference>
<comment type="similarity">
    <text evidence="3">Belongs to the biopterin-dependent aromatic amino acid hydroxylase family.</text>
</comment>
<evidence type="ECO:0000313" key="18">
    <source>
        <dbReference type="Ensembl" id="ENSMMOP00000017230.1"/>
    </source>
</evidence>
<feature type="binding site" evidence="13">
    <location>
        <position position="366"/>
    </location>
    <ligand>
        <name>L-tryptophan</name>
        <dbReference type="ChEBI" id="CHEBI:57912"/>
    </ligand>
</feature>
<feature type="domain" description="Biopterin-dependent aromatic amino acid hydroxylase family profile" evidence="16">
    <location>
        <begin position="123"/>
        <end position="469"/>
    </location>
</feature>
<dbReference type="GO" id="GO:0009072">
    <property type="term" value="P:aromatic amino acid metabolic process"/>
    <property type="evidence" value="ECO:0007669"/>
    <property type="project" value="InterPro"/>
</dbReference>
<comment type="catalytic activity">
    <reaction evidence="11">
        <text>(6R)-L-erythro-5,6,7,8-tetrahydrobiopterin + L-tryptophan + O2 = 5-hydroxy-L-tryptophan + (4aS,6R)-4a-hydroxy-L-erythro-5,6,7,8-tetrahydrobiopterin</text>
        <dbReference type="Rhea" id="RHEA:16709"/>
        <dbReference type="ChEBI" id="CHEBI:15379"/>
        <dbReference type="ChEBI" id="CHEBI:15642"/>
        <dbReference type="ChEBI" id="CHEBI:57912"/>
        <dbReference type="ChEBI" id="CHEBI:58266"/>
        <dbReference type="ChEBI" id="CHEBI:59560"/>
        <dbReference type="EC" id="1.14.16.4"/>
    </reaction>
</comment>
<protein>
    <recommendedName>
        <fullName evidence="4">tryptophan 5-monooxygenase</fullName>
        <ecNumber evidence="4">1.14.16.4</ecNumber>
    </recommendedName>
</protein>
<comment type="function">
    <text evidence="10">Oxidizes L-tryptophan to 5-hydroxy-l-tryptophan in the rate-determining step of serotonin biosynthesis.</text>
</comment>
<dbReference type="Proteomes" id="UP000261620">
    <property type="component" value="Unplaced"/>
</dbReference>
<dbReference type="InterPro" id="IPR036329">
    <property type="entry name" value="Aro-AA_hydroxylase_C_sf"/>
</dbReference>
<keyword evidence="6" id="KW-0560">Oxidoreductase</keyword>
<evidence type="ECO:0000256" key="5">
    <source>
        <dbReference type="ARBA" id="ARBA00022723"/>
    </source>
</evidence>
<evidence type="ECO:0000256" key="8">
    <source>
        <dbReference type="ARBA" id="ARBA00023033"/>
    </source>
</evidence>
<dbReference type="GO" id="GO:0043005">
    <property type="term" value="C:neuron projection"/>
    <property type="evidence" value="ECO:0007669"/>
    <property type="project" value="TreeGrafter"/>
</dbReference>
<evidence type="ECO:0000256" key="11">
    <source>
        <dbReference type="ARBA" id="ARBA00048860"/>
    </source>
</evidence>
<keyword evidence="5 12" id="KW-0479">Metal-binding</keyword>
<comment type="pathway">
    <text evidence="2">Aromatic compound metabolism; serotonin biosynthesis; serotonin from L-tryptophan: step 1/2.</text>
</comment>
<evidence type="ECO:0000256" key="14">
    <source>
        <dbReference type="PIRSR" id="PIRSR601273-2"/>
    </source>
</evidence>
<feature type="binding site" evidence="12">
    <location>
        <position position="347"/>
    </location>
    <ligand>
        <name>Fe cation</name>
        <dbReference type="ChEBI" id="CHEBI:24875"/>
    </ligand>
</feature>
<dbReference type="InterPro" id="IPR019773">
    <property type="entry name" value="Tyrosine_3-monooxygenase-like"/>
</dbReference>
<evidence type="ECO:0000256" key="9">
    <source>
        <dbReference type="ARBA" id="ARBA00023094"/>
    </source>
</evidence>
<evidence type="ECO:0000256" key="10">
    <source>
        <dbReference type="ARBA" id="ARBA00037406"/>
    </source>
</evidence>
<feature type="binding site" evidence="13">
    <location>
        <position position="295"/>
    </location>
    <ligand>
        <name>L-tryptophan</name>
        <dbReference type="ChEBI" id="CHEBI:57912"/>
    </ligand>
</feature>
<accession>A0A3Q4BE35</accession>
<evidence type="ECO:0000256" key="4">
    <source>
        <dbReference type="ARBA" id="ARBA00012002"/>
    </source>
</evidence>
<feature type="binding site" evidence="13">
    <location>
        <position position="287"/>
    </location>
    <ligand>
        <name>L-tryptophan</name>
        <dbReference type="ChEBI" id="CHEBI:57912"/>
    </ligand>
</feature>
<dbReference type="SUPFAM" id="SSF56534">
    <property type="entry name" value="Aromatic aminoacid monoxygenases, catalytic and oligomerization domains"/>
    <property type="match status" value="1"/>
</dbReference>
<comment type="cofactor">
    <cofactor evidence="1 14">
        <name>Fe(2+)</name>
        <dbReference type="ChEBI" id="CHEBI:29033"/>
    </cofactor>
</comment>
<dbReference type="InterPro" id="IPR005963">
    <property type="entry name" value="Trp_5_mOase"/>
</dbReference>
<dbReference type="EC" id="1.14.16.4" evidence="4"/>
<dbReference type="Gene3D" id="1.10.800.10">
    <property type="entry name" value="Aromatic amino acid hydroxylase"/>
    <property type="match status" value="1"/>
</dbReference>
<evidence type="ECO:0000256" key="3">
    <source>
        <dbReference type="ARBA" id="ARBA00009712"/>
    </source>
</evidence>
<dbReference type="PIRSF" id="PIRSF000336">
    <property type="entry name" value="TH"/>
    <property type="match status" value="1"/>
</dbReference>
<feature type="region of interest" description="Disordered" evidence="15">
    <location>
        <begin position="1"/>
        <end position="20"/>
    </location>
</feature>
<dbReference type="InterPro" id="IPR018301">
    <property type="entry name" value="ArAA_hydroxylase_Fe/CU_BS"/>
</dbReference>
<dbReference type="InterPro" id="IPR036951">
    <property type="entry name" value="ArAA_hydroxylase_sf"/>
</dbReference>
<name>A0A3Q4BE35_MOLML</name>
<evidence type="ECO:0000256" key="15">
    <source>
        <dbReference type="SAM" id="MobiDB-lite"/>
    </source>
</evidence>
<evidence type="ECO:0000313" key="19">
    <source>
        <dbReference type="Proteomes" id="UP000261620"/>
    </source>
</evidence>
<evidence type="ECO:0000256" key="13">
    <source>
        <dbReference type="PIRSR" id="PIRSR601273-1"/>
    </source>
</evidence>
<dbReference type="UniPathway" id="UPA00846">
    <property type="reaction ID" value="UER00799"/>
</dbReference>
<feature type="binding site" evidence="13">
    <location>
        <position position="265"/>
    </location>
    <ligand>
        <name>L-tryptophan</name>
        <dbReference type="ChEBI" id="CHEBI:57912"/>
    </ligand>
</feature>
<feature type="binding site" evidence="12">
    <location>
        <position position="302"/>
    </location>
    <ligand>
        <name>Fe cation</name>
        <dbReference type="ChEBI" id="CHEBI:24875"/>
    </ligand>
</feature>
<evidence type="ECO:0000256" key="2">
    <source>
        <dbReference type="ARBA" id="ARBA00004783"/>
    </source>
</evidence>
<dbReference type="PRINTS" id="PR00372">
    <property type="entry name" value="FYWHYDRXLASE"/>
</dbReference>
<dbReference type="GO" id="GO:0004510">
    <property type="term" value="F:tryptophan 5-monooxygenase activity"/>
    <property type="evidence" value="ECO:0007669"/>
    <property type="project" value="UniProtKB-EC"/>
</dbReference>
<dbReference type="InterPro" id="IPR001273">
    <property type="entry name" value="ArAA_hydroxylase"/>
</dbReference>
<feature type="compositionally biased region" description="Polar residues" evidence="15">
    <location>
        <begin position="1"/>
        <end position="11"/>
    </location>
</feature>
<evidence type="ECO:0000256" key="6">
    <source>
        <dbReference type="ARBA" id="ARBA00023002"/>
    </source>
</evidence>
<dbReference type="FunFam" id="1.10.800.10:FF:000001">
    <property type="entry name" value="tryptophan 5-hydroxylase 1"/>
    <property type="match status" value="1"/>
</dbReference>
<keyword evidence="8" id="KW-0503">Monooxygenase</keyword>
<reference evidence="18" key="1">
    <citation type="submission" date="2025-08" db="UniProtKB">
        <authorList>
            <consortium name="Ensembl"/>
        </authorList>
    </citation>
    <scope>IDENTIFICATION</scope>
</reference>
<proteinExistence type="inferred from homology"/>
<dbReference type="CDD" id="cd04929">
    <property type="entry name" value="ACT_TPH"/>
    <property type="match status" value="1"/>
</dbReference>
<evidence type="ECO:0000259" key="16">
    <source>
        <dbReference type="PROSITE" id="PS51410"/>
    </source>
</evidence>
<organism evidence="18 19">
    <name type="scientific">Mola mola</name>
    <name type="common">Ocean sunfish</name>
    <name type="synonym">Tetraodon mola</name>
    <dbReference type="NCBI Taxonomy" id="94237"/>
    <lineage>
        <taxon>Eukaryota</taxon>
        <taxon>Metazoa</taxon>
        <taxon>Chordata</taxon>
        <taxon>Craniata</taxon>
        <taxon>Vertebrata</taxon>
        <taxon>Euteleostomi</taxon>
        <taxon>Actinopterygii</taxon>
        <taxon>Neopterygii</taxon>
        <taxon>Teleostei</taxon>
        <taxon>Neoteleostei</taxon>
        <taxon>Acanthomorphata</taxon>
        <taxon>Eupercaria</taxon>
        <taxon>Tetraodontiformes</taxon>
        <taxon>Molidae</taxon>
        <taxon>Mola</taxon>
    </lineage>
</organism>
<dbReference type="PANTHER" id="PTHR11473">
    <property type="entry name" value="AROMATIC AMINO ACID HYDROXYLASE"/>
    <property type="match status" value="1"/>
</dbReference>
<dbReference type="InterPro" id="IPR002912">
    <property type="entry name" value="ACT_dom"/>
</dbReference>
<feature type="binding site" evidence="12">
    <location>
        <position position="307"/>
    </location>
    <ligand>
        <name>Fe cation</name>
        <dbReference type="ChEBI" id="CHEBI:24875"/>
    </ligand>
</feature>
<dbReference type="InterPro" id="IPR045865">
    <property type="entry name" value="ACT-like_dom_sf"/>
</dbReference>
<dbReference type="GO" id="GO:0042427">
    <property type="term" value="P:serotonin biosynthetic process"/>
    <property type="evidence" value="ECO:0007669"/>
    <property type="project" value="UniProtKB-UniPathway"/>
</dbReference>
<dbReference type="Pfam" id="PF01842">
    <property type="entry name" value="ACT"/>
    <property type="match status" value="1"/>
</dbReference>
<evidence type="ECO:0000256" key="12">
    <source>
        <dbReference type="PIRSR" id="PIRSR000336-1"/>
    </source>
</evidence>
<dbReference type="CDD" id="cd03346">
    <property type="entry name" value="eu_TrpOH"/>
    <property type="match status" value="1"/>
</dbReference>
<dbReference type="PROSITE" id="PS51671">
    <property type="entry name" value="ACT"/>
    <property type="match status" value="1"/>
</dbReference>
<dbReference type="InterPro" id="IPR041904">
    <property type="entry name" value="TrpOH_cat"/>
</dbReference>
<dbReference type="InterPro" id="IPR019774">
    <property type="entry name" value="Aromatic-AA_hydroxylase_C"/>
</dbReference>
<feature type="domain" description="ACT" evidence="17">
    <location>
        <begin position="53"/>
        <end position="130"/>
    </location>
</feature>
<feature type="binding site" evidence="13">
    <location>
        <position position="396"/>
    </location>
    <ligand>
        <name>L-tryptophan</name>
        <dbReference type="ChEBI" id="CHEBI:57912"/>
    </ligand>
</feature>
<dbReference type="AlphaFoldDB" id="A0A3Q4BE35"/>
<keyword evidence="19" id="KW-1185">Reference proteome</keyword>
<dbReference type="PROSITE" id="PS00367">
    <property type="entry name" value="BH4_AAA_HYDROXYL_1"/>
    <property type="match status" value="1"/>
</dbReference>
<sequence>PGPLNMYSNKNEGPRRGRSFDSMNIGLEEKLLNNEVRIFFKKRKREQHVKLATVIFSLKNEVGGLVKALRLFQENHVNLVHIESRRSKRRNSEFEIFVDCDSNHEQLNEIIHLLRKHVNKVNEGPAGAANITSNLPWFPKKISDLDNCANRVLMYGSELDADHPGFKDNVYRKRRKYFADLATAYKHGDPVPRIEFTEEEVKTWGVVYRELNKLYPTHACREYLKNLPLLSKYCDFREDNIPQLEDVSRFLRERTGFTIRPVAGYLSPRDFLAGLAFRVFHCTQYVRHSSDPLYTPEPDTCHELLGHVPLLAEPSFAQFSQEIGLASLGASDDSVQKLATCYFFTVEFGLCKQEGKLRAYGAGLLSSISELKHALSGNARIMPFDPKVTSKQECIITTFQDVYFVSDSFEEAKVKMREFAKTIKRPFTVRYNPYTQSVDVLKDTPSINSVVEELRHELDIIGDALCRLNKQLGV</sequence>
<dbReference type="GO" id="GO:0005506">
    <property type="term" value="F:iron ion binding"/>
    <property type="evidence" value="ECO:0007669"/>
    <property type="project" value="InterPro"/>
</dbReference>
<evidence type="ECO:0000256" key="1">
    <source>
        <dbReference type="ARBA" id="ARBA00001954"/>
    </source>
</evidence>
<dbReference type="Ensembl" id="ENSMMOT00000017515.1">
    <property type="protein sequence ID" value="ENSMMOP00000017230.1"/>
    <property type="gene ID" value="ENSMMOG00000013063.1"/>
</dbReference>